<dbReference type="GO" id="GO:0016787">
    <property type="term" value="F:hydrolase activity"/>
    <property type="evidence" value="ECO:0007669"/>
    <property type="project" value="UniProtKB-KW"/>
</dbReference>
<organism evidence="2 3">
    <name type="scientific">Furfurilactobacillus rossiae DSM 15814</name>
    <dbReference type="NCBI Taxonomy" id="1114972"/>
    <lineage>
        <taxon>Bacteria</taxon>
        <taxon>Bacillati</taxon>
        <taxon>Bacillota</taxon>
        <taxon>Bacilli</taxon>
        <taxon>Lactobacillales</taxon>
        <taxon>Lactobacillaceae</taxon>
        <taxon>Furfurilactobacillus</taxon>
    </lineage>
</organism>
<dbReference type="PANTHER" id="PTHR46438:SF11">
    <property type="entry name" value="LIPASE-RELATED"/>
    <property type="match status" value="1"/>
</dbReference>
<comment type="caution">
    <text evidence="2">The sequence shown here is derived from an EMBL/GenBank/DDBJ whole genome shotgun (WGS) entry which is preliminary data.</text>
</comment>
<reference evidence="2 3" key="1">
    <citation type="journal article" date="2015" name="Genome Announc.">
        <title>Expanding the biotechnology potential of lactobacilli through comparative genomics of 213 strains and associated genera.</title>
        <authorList>
            <person name="Sun Z."/>
            <person name="Harris H.M."/>
            <person name="McCann A."/>
            <person name="Guo C."/>
            <person name="Argimon S."/>
            <person name="Zhang W."/>
            <person name="Yang X."/>
            <person name="Jeffery I.B."/>
            <person name="Cooney J.C."/>
            <person name="Kagawa T.F."/>
            <person name="Liu W."/>
            <person name="Song Y."/>
            <person name="Salvetti E."/>
            <person name="Wrobel A."/>
            <person name="Rasinkangas P."/>
            <person name="Parkhill J."/>
            <person name="Rea M.C."/>
            <person name="O'Sullivan O."/>
            <person name="Ritari J."/>
            <person name="Douillard F.P."/>
            <person name="Paul Ross R."/>
            <person name="Yang R."/>
            <person name="Briner A.E."/>
            <person name="Felis G.E."/>
            <person name="de Vos W.M."/>
            <person name="Barrangou R."/>
            <person name="Klaenhammer T.R."/>
            <person name="Caufield P.W."/>
            <person name="Cui Y."/>
            <person name="Zhang H."/>
            <person name="O'Toole P.W."/>
        </authorList>
    </citation>
    <scope>NUCLEOTIDE SEQUENCE [LARGE SCALE GENOMIC DNA]</scope>
    <source>
        <strain evidence="2 3">DSM 15814</strain>
    </source>
</reference>
<name>A0A0R1RB96_9LACO</name>
<keyword evidence="2" id="KW-0378">Hydrolase</keyword>
<dbReference type="Proteomes" id="UP000051999">
    <property type="component" value="Unassembled WGS sequence"/>
</dbReference>
<dbReference type="PRINTS" id="PR00111">
    <property type="entry name" value="ABHYDROLASE"/>
</dbReference>
<evidence type="ECO:0000313" key="3">
    <source>
        <dbReference type="Proteomes" id="UP000051999"/>
    </source>
</evidence>
<protein>
    <submittedName>
        <fullName evidence="2">Alpha beta fold family hydrolase</fullName>
    </submittedName>
</protein>
<evidence type="ECO:0000259" key="1">
    <source>
        <dbReference type="Pfam" id="PF00561"/>
    </source>
</evidence>
<accession>A0A0R1RB96</accession>
<dbReference type="PATRIC" id="fig|1114972.6.peg.771"/>
<dbReference type="eggNOG" id="COG0596">
    <property type="taxonomic scope" value="Bacteria"/>
</dbReference>
<dbReference type="PANTHER" id="PTHR46438">
    <property type="entry name" value="ALPHA/BETA-HYDROLASES SUPERFAMILY PROTEIN"/>
    <property type="match status" value="1"/>
</dbReference>
<keyword evidence="3" id="KW-1185">Reference proteome</keyword>
<dbReference type="OrthoDB" id="9805423at2"/>
<dbReference type="InterPro" id="IPR029058">
    <property type="entry name" value="AB_hydrolase_fold"/>
</dbReference>
<dbReference type="STRING" id="1114972.FD35_GL000767"/>
<evidence type="ECO:0000313" key="2">
    <source>
        <dbReference type="EMBL" id="KRL53937.1"/>
    </source>
</evidence>
<feature type="domain" description="AB hydrolase-1" evidence="1">
    <location>
        <begin position="20"/>
        <end position="127"/>
    </location>
</feature>
<gene>
    <name evidence="2" type="ORF">FD35_GL000767</name>
</gene>
<dbReference type="RefSeq" id="WP_017260965.1">
    <property type="nucleotide sequence ID" value="NZ_AUAW01000014.1"/>
</dbReference>
<dbReference type="Pfam" id="PF00561">
    <property type="entry name" value="Abhydrolase_1"/>
    <property type="match status" value="1"/>
</dbReference>
<dbReference type="EMBL" id="AZFF01000013">
    <property type="protein sequence ID" value="KRL53937.1"/>
    <property type="molecule type" value="Genomic_DNA"/>
</dbReference>
<dbReference type="SUPFAM" id="SSF53474">
    <property type="entry name" value="alpha/beta-Hydrolases"/>
    <property type="match status" value="1"/>
</dbReference>
<dbReference type="AlphaFoldDB" id="A0A0R1RB96"/>
<dbReference type="InterPro" id="IPR000073">
    <property type="entry name" value="AB_hydrolase_1"/>
</dbReference>
<proteinExistence type="predicted"/>
<dbReference type="Gene3D" id="3.40.50.1820">
    <property type="entry name" value="alpha/beta hydrolase"/>
    <property type="match status" value="1"/>
</dbReference>
<sequence length="276" mass="30783">MKTVINDTTIHYEVNGSGTPMLIIHGLAQNIDSMQIPLMPVLAAANIQQIYVELPGMGESSANIGVASSDAILALLETFVNQIIGDQPFYVVGHSYGGYLALGLIHDWPTHILGAFLTCPVTIADAPDRHVAHHYVAVQTDFPVKYNQDAFAAFKDMNVNLNADAWSAYQLQILPGLQQANRDFIHLLRKHYQFSFESSLMQTPFKQPVTLLLGRQDNIVGFQDQLPLLNNFSRLTLGIVDRAGHNLSQDQPKLFKDYWRHFLTSINNDAFTPHAE</sequence>